<comment type="subcellular location">
    <subcellularLocation>
        <location evidence="1">Cell membrane</location>
    </subcellularLocation>
</comment>
<dbReference type="AlphaFoldDB" id="A0AAV1CJA6"/>
<dbReference type="PROSITE" id="PS51450">
    <property type="entry name" value="LRR"/>
    <property type="match status" value="1"/>
</dbReference>
<dbReference type="SMART" id="SM00369">
    <property type="entry name" value="LRR_TYP"/>
    <property type="match status" value="5"/>
</dbReference>
<feature type="transmembrane region" description="Helical" evidence="12">
    <location>
        <begin position="979"/>
        <end position="998"/>
    </location>
</feature>
<dbReference type="Pfam" id="PF00560">
    <property type="entry name" value="LRR_1"/>
    <property type="match status" value="4"/>
</dbReference>
<reference evidence="16" key="1">
    <citation type="submission" date="2023-03" db="EMBL/GenBank/DDBJ databases">
        <authorList>
            <person name="Julca I."/>
        </authorList>
    </citation>
    <scope>NUCLEOTIDE SEQUENCE</scope>
</reference>
<evidence type="ECO:0000313" key="17">
    <source>
        <dbReference type="Proteomes" id="UP001161247"/>
    </source>
</evidence>
<evidence type="ECO:0000256" key="3">
    <source>
        <dbReference type="ARBA" id="ARBA00022475"/>
    </source>
</evidence>
<dbReference type="InterPro" id="IPR053211">
    <property type="entry name" value="DNA_repair-toleration"/>
</dbReference>
<protein>
    <submittedName>
        <fullName evidence="16">OLC1v1030400C1</fullName>
    </submittedName>
</protein>
<dbReference type="InterPro" id="IPR003591">
    <property type="entry name" value="Leu-rich_rpt_typical-subtyp"/>
</dbReference>
<keyword evidence="9 12" id="KW-0472">Membrane</keyword>
<dbReference type="FunFam" id="3.80.10.10:FF:000213">
    <property type="entry name" value="Tyrosine-sulfated glycopeptide receptor 1"/>
    <property type="match status" value="2"/>
</dbReference>
<comment type="similarity">
    <text evidence="2">Belongs to the RLP family.</text>
</comment>
<dbReference type="GO" id="GO:0051707">
    <property type="term" value="P:response to other organism"/>
    <property type="evidence" value="ECO:0007669"/>
    <property type="project" value="UniProtKB-ARBA"/>
</dbReference>
<proteinExistence type="inferred from homology"/>
<keyword evidence="5 12" id="KW-0812">Transmembrane</keyword>
<keyword evidence="10" id="KW-0675">Receptor</keyword>
<dbReference type="GO" id="GO:0006952">
    <property type="term" value="P:defense response"/>
    <property type="evidence" value="ECO:0007669"/>
    <property type="project" value="UniProtKB-ARBA"/>
</dbReference>
<evidence type="ECO:0000256" key="4">
    <source>
        <dbReference type="ARBA" id="ARBA00022614"/>
    </source>
</evidence>
<evidence type="ECO:0000256" key="6">
    <source>
        <dbReference type="ARBA" id="ARBA00022729"/>
    </source>
</evidence>
<dbReference type="FunFam" id="3.80.10.10:FF:000041">
    <property type="entry name" value="LRR receptor-like serine/threonine-protein kinase ERECTA"/>
    <property type="match status" value="2"/>
</dbReference>
<evidence type="ECO:0000259" key="14">
    <source>
        <dbReference type="Pfam" id="PF08263"/>
    </source>
</evidence>
<dbReference type="InterPro" id="IPR032675">
    <property type="entry name" value="LRR_dom_sf"/>
</dbReference>
<dbReference type="EMBL" id="OX459119">
    <property type="protein sequence ID" value="CAI9094632.1"/>
    <property type="molecule type" value="Genomic_DNA"/>
</dbReference>
<keyword evidence="7" id="KW-0677">Repeat</keyword>
<dbReference type="Proteomes" id="UP001161247">
    <property type="component" value="Chromosome 2"/>
</dbReference>
<feature type="chain" id="PRO_5043965070" evidence="13">
    <location>
        <begin position="29"/>
        <end position="1020"/>
    </location>
</feature>
<dbReference type="PANTHER" id="PTHR48060">
    <property type="entry name" value="DNA DAMAGE-REPAIR/TOLERATION PROTEIN DRT100"/>
    <property type="match status" value="1"/>
</dbReference>
<dbReference type="Pfam" id="PF08263">
    <property type="entry name" value="LRRNT_2"/>
    <property type="match status" value="1"/>
</dbReference>
<evidence type="ECO:0000313" key="16">
    <source>
        <dbReference type="EMBL" id="CAI9094632.1"/>
    </source>
</evidence>
<dbReference type="InterPro" id="IPR001611">
    <property type="entry name" value="Leu-rich_rpt"/>
</dbReference>
<dbReference type="GO" id="GO:0005886">
    <property type="term" value="C:plasma membrane"/>
    <property type="evidence" value="ECO:0007669"/>
    <property type="project" value="UniProtKB-SubCell"/>
</dbReference>
<evidence type="ECO:0000256" key="11">
    <source>
        <dbReference type="ARBA" id="ARBA00023180"/>
    </source>
</evidence>
<dbReference type="Pfam" id="PF23598">
    <property type="entry name" value="LRR_14"/>
    <property type="match status" value="2"/>
</dbReference>
<evidence type="ECO:0000256" key="13">
    <source>
        <dbReference type="SAM" id="SignalP"/>
    </source>
</evidence>
<name>A0AAV1CJA6_OLDCO</name>
<evidence type="ECO:0000256" key="2">
    <source>
        <dbReference type="ARBA" id="ARBA00009592"/>
    </source>
</evidence>
<dbReference type="InterPro" id="IPR013210">
    <property type="entry name" value="LRR_N_plant-typ"/>
</dbReference>
<keyword evidence="8 12" id="KW-1133">Transmembrane helix</keyword>
<evidence type="ECO:0000259" key="15">
    <source>
        <dbReference type="Pfam" id="PF23598"/>
    </source>
</evidence>
<evidence type="ECO:0000256" key="10">
    <source>
        <dbReference type="ARBA" id="ARBA00023170"/>
    </source>
</evidence>
<gene>
    <name evidence="16" type="ORF">OLC1_LOCUS5749</name>
</gene>
<evidence type="ECO:0000256" key="1">
    <source>
        <dbReference type="ARBA" id="ARBA00004236"/>
    </source>
</evidence>
<evidence type="ECO:0000256" key="5">
    <source>
        <dbReference type="ARBA" id="ARBA00022692"/>
    </source>
</evidence>
<evidence type="ECO:0000256" key="9">
    <source>
        <dbReference type="ARBA" id="ARBA00023136"/>
    </source>
</evidence>
<evidence type="ECO:0000256" key="8">
    <source>
        <dbReference type="ARBA" id="ARBA00022989"/>
    </source>
</evidence>
<keyword evidence="4" id="KW-0433">Leucine-rich repeat</keyword>
<feature type="domain" description="Disease resistance R13L4/SHOC-2-like LRR" evidence="15">
    <location>
        <begin position="306"/>
        <end position="531"/>
    </location>
</feature>
<dbReference type="PANTHER" id="PTHR48060:SF21">
    <property type="entry name" value="L DOMAIN-LIKE PROTEIN"/>
    <property type="match status" value="1"/>
</dbReference>
<evidence type="ECO:0000256" key="7">
    <source>
        <dbReference type="ARBA" id="ARBA00022737"/>
    </source>
</evidence>
<sequence length="1020" mass="112557">MRVLVCFCPSLMLLLVPCCFVNVLLVSGQCLSDQKTLLLQLRDSLNVLPYSLSTKLVGWDKDTDCCFWAGVTCDSFGHVIGLDLSKESITGGIDEASSLFNLRFLQSLSLAENYFYSGQLPSNFGKLTSLRHLNLFASGFNGQIPGDFSKLTSLVSLDLSGNGIRFDNPNLEFLLRNLTSLRELYLDRIDFSAQGLEYLCRVLSSSQPDLQVLSLSGCNLSGPIDYSLAKLKSLSVIRLDYNHFSGPIPEFFADFPNLTDLSLSSCELSGETPEKIFQVPTLQTIDLSGNSELGGSLPEFPVESSLQNLLLSHTNFSGNLPDSIGNLRMLSTLDLSVCNFTGPVPRSVENLARLVNVVLFANHFSGAIPSFTSSRNLTTLNLRSNQFSGNISFFQFVALEKLVELDLSQNSIEGQIPGNLFSLPSLEKLILSYNNFSGSIAKVALKKSSSLKYIQLLSNELQGPVPQFLFHLENLTNLDLSWNQFNGTVDLIHFRSLPQLVSLDLSYNRLVVNTNSTFAESSSLPLFQELMLASCGIGNFPNLQNQYELKLLDLSSNQITGEIPSWLWDVGNGIFQYLNLSHNQLTHLQEPQKFVSLKTLDLTSNFLTGQLPADIGNYLPQLEYFSIANNRFSGTIPASLCNASSLRGINFSNNTLSKSIPSCLLNTSDHLFLLNLGRNNLTGNIPDILMSRCSLGALDLSFNHLGGQVPSSLSGCRSLEVLNLGGNRIDDDFPCWINNFTLLRVLVLRDNRFHGSITCPGNNYSWPKLQIVDLAENRFSGTLPAVLFSSLKAMTEEGDDPSVRLIQLQSEGKDILSIYQDSVTIVIKGGKCELNKVIITSIDLSSNHFQGYLPKTLGELRWVHLLNLSHNHFTGPIPPSVGNMKKLESSDLSFNLLSGKIPLQIAGLTFISIFNVSYNLLYGPIPKGPQIQTLSESNFLGNSALHGLPLSIPSNSHSPKESPVPPPEDKESAVFESDVYFSAAIGFLTSLLVMYWSLLCNKKWRKWYNNHLNRFVLGVL</sequence>
<keyword evidence="11" id="KW-0325">Glycoprotein</keyword>
<keyword evidence="17" id="KW-1185">Reference proteome</keyword>
<keyword evidence="6 13" id="KW-0732">Signal</keyword>
<dbReference type="SUPFAM" id="SSF52058">
    <property type="entry name" value="L domain-like"/>
    <property type="match status" value="4"/>
</dbReference>
<feature type="signal peptide" evidence="13">
    <location>
        <begin position="1"/>
        <end position="28"/>
    </location>
</feature>
<organism evidence="16 17">
    <name type="scientific">Oldenlandia corymbosa var. corymbosa</name>
    <dbReference type="NCBI Taxonomy" id="529605"/>
    <lineage>
        <taxon>Eukaryota</taxon>
        <taxon>Viridiplantae</taxon>
        <taxon>Streptophyta</taxon>
        <taxon>Embryophyta</taxon>
        <taxon>Tracheophyta</taxon>
        <taxon>Spermatophyta</taxon>
        <taxon>Magnoliopsida</taxon>
        <taxon>eudicotyledons</taxon>
        <taxon>Gunneridae</taxon>
        <taxon>Pentapetalae</taxon>
        <taxon>asterids</taxon>
        <taxon>lamiids</taxon>
        <taxon>Gentianales</taxon>
        <taxon>Rubiaceae</taxon>
        <taxon>Rubioideae</taxon>
        <taxon>Spermacoceae</taxon>
        <taxon>Hedyotis-Oldenlandia complex</taxon>
        <taxon>Oldenlandia</taxon>
    </lineage>
</organism>
<dbReference type="Pfam" id="PF13516">
    <property type="entry name" value="LRR_6"/>
    <property type="match status" value="1"/>
</dbReference>
<feature type="domain" description="Leucine-rich repeat-containing N-terminal plant-type" evidence="14">
    <location>
        <begin position="32"/>
        <end position="74"/>
    </location>
</feature>
<keyword evidence="3" id="KW-1003">Cell membrane</keyword>
<dbReference type="InterPro" id="IPR055414">
    <property type="entry name" value="LRR_R13L4/SHOC2-like"/>
</dbReference>
<evidence type="ECO:0000256" key="12">
    <source>
        <dbReference type="SAM" id="Phobius"/>
    </source>
</evidence>
<accession>A0AAV1CJA6</accession>
<dbReference type="Gene3D" id="3.80.10.10">
    <property type="entry name" value="Ribonuclease Inhibitor"/>
    <property type="match status" value="6"/>
</dbReference>
<feature type="domain" description="Disease resistance R13L4/SHOC-2-like LRR" evidence="15">
    <location>
        <begin position="100"/>
        <end position="290"/>
    </location>
</feature>